<dbReference type="PIRSF" id="PIRSF034285">
    <property type="entry name" value="UCP034285"/>
    <property type="match status" value="1"/>
</dbReference>
<reference evidence="1" key="1">
    <citation type="submission" date="2022-06" db="EMBL/GenBank/DDBJ databases">
        <title>Novel species in genus Dyadobacter.</title>
        <authorList>
            <person name="Ma C."/>
        </authorList>
    </citation>
    <scope>NUCLEOTIDE SEQUENCE</scope>
    <source>
        <strain evidence="1">CY22</strain>
    </source>
</reference>
<dbReference type="InterPro" id="IPR027417">
    <property type="entry name" value="P-loop_NTPase"/>
</dbReference>
<dbReference type="EMBL" id="CP098805">
    <property type="protein sequence ID" value="USJ32548.2"/>
    <property type="molecule type" value="Genomic_DNA"/>
</dbReference>
<dbReference type="Proteomes" id="UP001055420">
    <property type="component" value="Chromosome"/>
</dbReference>
<evidence type="ECO:0000313" key="2">
    <source>
        <dbReference type="Proteomes" id="UP001055420"/>
    </source>
</evidence>
<accession>A0ABY4XQ66</accession>
<sequence>MKVKWYFWNHKIVINNNNYSTSIMNQTTPKSDLAKRLQDEILSLQGFKTASEGAKNSFDYGALEKAFPNQVFPTGAVHEFLSGAREDAAATTGFMMGLLGKLLQKGGACLWISMNRTLFPPAMKFFGIEPDRVIFIDLLKEQDVLWAVEESLKCEALTAVVGELNEITLTQSRRLQLAVEQSRVTGFLHRCNPRSLNTLACVSRWKVTPIPSQLEDDMPGVGFPRWHVQLLKVRNGEPGEWKMEWSDGRFNYLEQEVKMATPFRKSTSPSAA</sequence>
<keyword evidence="2" id="KW-1185">Reference proteome</keyword>
<name>A0ABY4XQ66_9BACT</name>
<gene>
    <name evidence="1" type="ORF">NFI80_07335</name>
</gene>
<dbReference type="Gene3D" id="3.40.50.300">
    <property type="entry name" value="P-loop containing nucleotide triphosphate hydrolases"/>
    <property type="match status" value="1"/>
</dbReference>
<dbReference type="RefSeq" id="WP_254414170.1">
    <property type="nucleotide sequence ID" value="NZ_CP098805.1"/>
</dbReference>
<dbReference type="InterPro" id="IPR017026">
    <property type="entry name" value="ImuA"/>
</dbReference>
<dbReference type="SUPFAM" id="SSF52540">
    <property type="entry name" value="P-loop containing nucleoside triphosphate hydrolases"/>
    <property type="match status" value="1"/>
</dbReference>
<evidence type="ECO:0000313" key="1">
    <source>
        <dbReference type="EMBL" id="USJ32548.2"/>
    </source>
</evidence>
<proteinExistence type="predicted"/>
<protein>
    <submittedName>
        <fullName evidence="1">Error-prone repair protein ImuA</fullName>
    </submittedName>
</protein>
<organism evidence="1 2">
    <name type="scientific">Dyadobacter chenhuakuii</name>
    <dbReference type="NCBI Taxonomy" id="2909339"/>
    <lineage>
        <taxon>Bacteria</taxon>
        <taxon>Pseudomonadati</taxon>
        <taxon>Bacteroidota</taxon>
        <taxon>Cytophagia</taxon>
        <taxon>Cytophagales</taxon>
        <taxon>Spirosomataceae</taxon>
        <taxon>Dyadobacter</taxon>
    </lineage>
</organism>